<evidence type="ECO:0000256" key="1">
    <source>
        <dbReference type="SAM" id="Phobius"/>
    </source>
</evidence>
<feature type="transmembrane region" description="Helical" evidence="1">
    <location>
        <begin position="561"/>
        <end position="586"/>
    </location>
</feature>
<evidence type="ECO:0000313" key="3">
    <source>
        <dbReference type="EMBL" id="PPQ81255.1"/>
    </source>
</evidence>
<dbReference type="EMBL" id="NHYE01004887">
    <property type="protein sequence ID" value="PPQ81255.1"/>
    <property type="molecule type" value="Genomic_DNA"/>
</dbReference>
<keyword evidence="1" id="KW-0472">Membrane</keyword>
<evidence type="ECO:0008006" key="5">
    <source>
        <dbReference type="Google" id="ProtNLM"/>
    </source>
</evidence>
<comment type="caution">
    <text evidence="3">The sequence shown here is derived from an EMBL/GenBank/DDBJ whole genome shotgun (WGS) entry which is preliminary data.</text>
</comment>
<evidence type="ECO:0000256" key="2">
    <source>
        <dbReference type="SAM" id="SignalP"/>
    </source>
</evidence>
<keyword evidence="1" id="KW-1133">Transmembrane helix</keyword>
<dbReference type="Pfam" id="PF14494">
    <property type="entry name" value="DUF4436"/>
    <property type="match status" value="1"/>
</dbReference>
<keyword evidence="2" id="KW-0732">Signal</keyword>
<feature type="transmembrane region" description="Helical" evidence="1">
    <location>
        <begin position="337"/>
        <end position="357"/>
    </location>
</feature>
<dbReference type="STRING" id="231916.A0A409WRV2"/>
<feature type="transmembrane region" description="Helical" evidence="1">
    <location>
        <begin position="624"/>
        <end position="650"/>
    </location>
</feature>
<feature type="transmembrane region" description="Helical" evidence="1">
    <location>
        <begin position="592"/>
        <end position="612"/>
    </location>
</feature>
<reference evidence="3 4" key="1">
    <citation type="journal article" date="2018" name="Evol. Lett.">
        <title>Horizontal gene cluster transfer increased hallucinogenic mushroom diversity.</title>
        <authorList>
            <person name="Reynolds H.T."/>
            <person name="Vijayakumar V."/>
            <person name="Gluck-Thaler E."/>
            <person name="Korotkin H.B."/>
            <person name="Matheny P.B."/>
            <person name="Slot J.C."/>
        </authorList>
    </citation>
    <scope>NUCLEOTIDE SEQUENCE [LARGE SCALE GENOMIC DNA]</scope>
    <source>
        <strain evidence="3 4">SRW20</strain>
    </source>
</reference>
<dbReference type="InParanoid" id="A0A409WRV2"/>
<proteinExistence type="predicted"/>
<protein>
    <recommendedName>
        <fullName evidence="5">TRP C-terminal domain-containing protein</fullName>
    </recommendedName>
</protein>
<organism evidence="3 4">
    <name type="scientific">Gymnopilus dilepis</name>
    <dbReference type="NCBI Taxonomy" id="231916"/>
    <lineage>
        <taxon>Eukaryota</taxon>
        <taxon>Fungi</taxon>
        <taxon>Dikarya</taxon>
        <taxon>Basidiomycota</taxon>
        <taxon>Agaricomycotina</taxon>
        <taxon>Agaricomycetes</taxon>
        <taxon>Agaricomycetidae</taxon>
        <taxon>Agaricales</taxon>
        <taxon>Agaricineae</taxon>
        <taxon>Hymenogastraceae</taxon>
        <taxon>Gymnopilus</taxon>
    </lineage>
</organism>
<accession>A0A409WRV2</accession>
<keyword evidence="4" id="KW-1185">Reference proteome</keyword>
<name>A0A409WRV2_9AGAR</name>
<gene>
    <name evidence="3" type="ORF">CVT26_015074</name>
</gene>
<sequence length="653" mass="70307">MVLSSLGLVLVLASTLSKANILSLTHSQIALRTRNHVVLRRPAAHLGNFVFTLTLVFEFSLNSDRLECNYQYATPFCQDPNAPVTFGFDHDPMSVYFPLTCYISAIGTSCLVHGKNQTISCVDALGTMSPAMPFNASNYDPSTTIVPSDSPAIVYAPSAAWHVFDSNLSCSASQILQSTSSVNASISFNYTGPSIVVNAVTSFTGGVFAVIVDGFETTNLVDTYKDAGPGLLELPTCFPLQFPPFALPPPNYAATINHTLTLVYKGPSANAPNGTNISMGVFDSFAIPLPTMGSVAANGVCTMAPKRKKLFSSSYAKSQGWAFQAVSTGSIPDNARFYLYSCGLISMCAIGFLIAAVHMSVRPLNIRAPAPGQNPVFEPEVVLIAEAISVDPSARTITMNWYPSFRTITCQNDPSNASVADIYVKSVLLDTSSPSWSSDLTDKPAYRLNNTERCQGLINLSGSFRTVTKLTPSRSFLNIQSISQRGSTFQDYPFDVYTAPFLFYVSKPNGTAITPLAISDSFGVAVNFQMSLIPTLNVIINGDQGVLQFSLRIERSMGTKAFVVLVAISNWLTATAFLIICAATMVYRHPKIYSEMFVVPVGALFAFSSIRANLPGAPTGFGAAIDLFTIIPVLVIMSFCVSPITAFITVRER</sequence>
<feature type="chain" id="PRO_5019572296" description="TRP C-terminal domain-containing protein" evidence="2">
    <location>
        <begin position="20"/>
        <end position="653"/>
    </location>
</feature>
<feature type="signal peptide" evidence="2">
    <location>
        <begin position="1"/>
        <end position="19"/>
    </location>
</feature>
<dbReference type="AlphaFoldDB" id="A0A409WRV2"/>
<dbReference type="InterPro" id="IPR027948">
    <property type="entry name" value="DUF4436"/>
</dbReference>
<evidence type="ECO:0000313" key="4">
    <source>
        <dbReference type="Proteomes" id="UP000284706"/>
    </source>
</evidence>
<dbReference type="Proteomes" id="UP000284706">
    <property type="component" value="Unassembled WGS sequence"/>
</dbReference>
<dbReference type="OrthoDB" id="2923771at2759"/>
<keyword evidence="1" id="KW-0812">Transmembrane</keyword>